<feature type="signal peptide" evidence="3">
    <location>
        <begin position="1"/>
        <end position="20"/>
    </location>
</feature>
<proteinExistence type="predicted"/>
<dbReference type="Gene3D" id="2.40.30.170">
    <property type="match status" value="1"/>
</dbReference>
<evidence type="ECO:0000313" key="6">
    <source>
        <dbReference type="EMBL" id="MFC2925631.1"/>
    </source>
</evidence>
<dbReference type="Gene3D" id="2.40.420.20">
    <property type="match status" value="1"/>
</dbReference>
<dbReference type="EMBL" id="JBHRSV010000005">
    <property type="protein sequence ID" value="MFC2925631.1"/>
    <property type="molecule type" value="Genomic_DNA"/>
</dbReference>
<gene>
    <name evidence="6" type="ORF">ACFOOR_05900</name>
</gene>
<dbReference type="PANTHER" id="PTHR30097:SF4">
    <property type="entry name" value="SLR6042 PROTEIN"/>
    <property type="match status" value="1"/>
</dbReference>
<feature type="region of interest" description="Disordered" evidence="2">
    <location>
        <begin position="24"/>
        <end position="45"/>
    </location>
</feature>
<keyword evidence="7" id="KW-1185">Reference proteome</keyword>
<keyword evidence="1" id="KW-0813">Transport</keyword>
<accession>A0ABV6ZW51</accession>
<dbReference type="Pfam" id="PF25971">
    <property type="entry name" value="CzcB_N"/>
    <property type="match status" value="1"/>
</dbReference>
<dbReference type="Gene3D" id="2.40.50.100">
    <property type="match status" value="1"/>
</dbReference>
<feature type="domain" description="CzcB-like C-terminal circularly permuted SH3-like" evidence="5">
    <location>
        <begin position="344"/>
        <end position="403"/>
    </location>
</feature>
<dbReference type="Pfam" id="PF25975">
    <property type="entry name" value="CzcB_C"/>
    <property type="match status" value="1"/>
</dbReference>
<organism evidence="6 7">
    <name type="scientific">Hyphobacterium vulgare</name>
    <dbReference type="NCBI Taxonomy" id="1736751"/>
    <lineage>
        <taxon>Bacteria</taxon>
        <taxon>Pseudomonadati</taxon>
        <taxon>Pseudomonadota</taxon>
        <taxon>Alphaproteobacteria</taxon>
        <taxon>Maricaulales</taxon>
        <taxon>Maricaulaceae</taxon>
        <taxon>Hyphobacterium</taxon>
    </lineage>
</organism>
<reference evidence="7" key="1">
    <citation type="journal article" date="2019" name="Int. J. Syst. Evol. Microbiol.">
        <title>The Global Catalogue of Microorganisms (GCM) 10K type strain sequencing project: providing services to taxonomists for standard genome sequencing and annotation.</title>
        <authorList>
            <consortium name="The Broad Institute Genomics Platform"/>
            <consortium name="The Broad Institute Genome Sequencing Center for Infectious Disease"/>
            <person name="Wu L."/>
            <person name="Ma J."/>
        </authorList>
    </citation>
    <scope>NUCLEOTIDE SEQUENCE [LARGE SCALE GENOMIC DNA]</scope>
    <source>
        <strain evidence="7">KCTC 52487</strain>
    </source>
</reference>
<protein>
    <submittedName>
        <fullName evidence="6">Efflux RND transporter periplasmic adaptor subunit</fullName>
    </submittedName>
</protein>
<evidence type="ECO:0000259" key="5">
    <source>
        <dbReference type="Pfam" id="PF25975"/>
    </source>
</evidence>
<evidence type="ECO:0000313" key="7">
    <source>
        <dbReference type="Proteomes" id="UP001595379"/>
    </source>
</evidence>
<feature type="domain" description="CzcB N-terminal" evidence="4">
    <location>
        <begin position="49"/>
        <end position="135"/>
    </location>
</feature>
<dbReference type="InterPro" id="IPR058649">
    <property type="entry name" value="CzcB_C"/>
</dbReference>
<dbReference type="InterPro" id="IPR051909">
    <property type="entry name" value="MFP_Cation_Efflux"/>
</dbReference>
<keyword evidence="3" id="KW-0732">Signal</keyword>
<dbReference type="Proteomes" id="UP001595379">
    <property type="component" value="Unassembled WGS sequence"/>
</dbReference>
<sequence>MIKSFHFLMPLVAAPVLALAACGTDNPSSSDPDHTAIGASEYERGPHNGRMLREGRYALELTIFEQGVDPEFRLYAYRDNAPIDPQTVNASITLSRLGGRDDEFTFRPVQDYLRGDGVVTEPHSFEVHVRADFGDTVGEWSFESFEGRTTISRAQADAAGVVVEPAGPARLEQTTSVYGVIELRPEAHAEIRGWLPGRIVSLNATIGDRVTQGQTLARITATDSLQTYSVTSPINGIVMARPATNGGPTGDGPLFEIADPTQLHAELFLYPGDMSRIAAGHPVTLTSVDGQRTFEGEIEFISPAVDPVSQRAIAHVHLDNPDGVWRAGEAVEAAIVTGVAEVPLAVRTDALQRFRDFTVVYARVGDTYEVRMLELGLRTPEMTEVLGGLEPGEAYVSQNAFLITADVLKSGASHDH</sequence>
<comment type="caution">
    <text evidence="6">The sequence shown here is derived from an EMBL/GenBank/DDBJ whole genome shotgun (WGS) entry which is preliminary data.</text>
</comment>
<dbReference type="PROSITE" id="PS51257">
    <property type="entry name" value="PROKAR_LIPOPROTEIN"/>
    <property type="match status" value="1"/>
</dbReference>
<dbReference type="PANTHER" id="PTHR30097">
    <property type="entry name" value="CATION EFFLUX SYSTEM PROTEIN CUSB"/>
    <property type="match status" value="1"/>
</dbReference>
<evidence type="ECO:0000256" key="2">
    <source>
        <dbReference type="SAM" id="MobiDB-lite"/>
    </source>
</evidence>
<dbReference type="SUPFAM" id="SSF111369">
    <property type="entry name" value="HlyD-like secretion proteins"/>
    <property type="match status" value="1"/>
</dbReference>
<dbReference type="RefSeq" id="WP_236956563.1">
    <property type="nucleotide sequence ID" value="NZ_JBHRSV010000005.1"/>
</dbReference>
<evidence type="ECO:0000256" key="3">
    <source>
        <dbReference type="SAM" id="SignalP"/>
    </source>
</evidence>
<dbReference type="InterPro" id="IPR058646">
    <property type="entry name" value="CzcB_N"/>
</dbReference>
<feature type="chain" id="PRO_5046870234" evidence="3">
    <location>
        <begin position="21"/>
        <end position="416"/>
    </location>
</feature>
<evidence type="ECO:0000256" key="1">
    <source>
        <dbReference type="ARBA" id="ARBA00022448"/>
    </source>
</evidence>
<evidence type="ECO:0000259" key="4">
    <source>
        <dbReference type="Pfam" id="PF25971"/>
    </source>
</evidence>
<name>A0ABV6ZW51_9PROT</name>